<gene>
    <name evidence="2" type="ORF">EZS28_038746</name>
</gene>
<evidence type="ECO:0000256" key="1">
    <source>
        <dbReference type="SAM" id="MobiDB-lite"/>
    </source>
</evidence>
<organism evidence="2 3">
    <name type="scientific">Streblomastix strix</name>
    <dbReference type="NCBI Taxonomy" id="222440"/>
    <lineage>
        <taxon>Eukaryota</taxon>
        <taxon>Metamonada</taxon>
        <taxon>Preaxostyla</taxon>
        <taxon>Oxymonadida</taxon>
        <taxon>Streblomastigidae</taxon>
        <taxon>Streblomastix</taxon>
    </lineage>
</organism>
<reference evidence="2 3" key="1">
    <citation type="submission" date="2019-03" db="EMBL/GenBank/DDBJ databases">
        <title>Single cell metagenomics reveals metabolic interactions within the superorganism composed of flagellate Streblomastix strix and complex community of Bacteroidetes bacteria on its surface.</title>
        <authorList>
            <person name="Treitli S.C."/>
            <person name="Kolisko M."/>
            <person name="Husnik F."/>
            <person name="Keeling P."/>
            <person name="Hampl V."/>
        </authorList>
    </citation>
    <scope>NUCLEOTIDE SEQUENCE [LARGE SCALE GENOMIC DNA]</scope>
    <source>
        <strain evidence="2">ST1C</strain>
    </source>
</reference>
<evidence type="ECO:0008006" key="4">
    <source>
        <dbReference type="Google" id="ProtNLM"/>
    </source>
</evidence>
<protein>
    <recommendedName>
        <fullName evidence="4">SH3 domain-containing protein</fullName>
    </recommendedName>
</protein>
<evidence type="ECO:0000313" key="2">
    <source>
        <dbReference type="EMBL" id="KAA6365726.1"/>
    </source>
</evidence>
<proteinExistence type="predicted"/>
<dbReference type="OrthoDB" id="4680325at2759"/>
<dbReference type="EMBL" id="SNRW01020160">
    <property type="protein sequence ID" value="KAA6365726.1"/>
    <property type="molecule type" value="Genomic_DNA"/>
</dbReference>
<comment type="caution">
    <text evidence="2">The sequence shown here is derived from an EMBL/GenBank/DDBJ whole genome shotgun (WGS) entry which is preliminary data.</text>
</comment>
<sequence length="144" mass="15940">MSGTDEFFEVTSDYSGKEGDHNSLTVKQGDIVRLIKKEVIHYTVEKDGQIGRVFKGKLKLCSSAPTQNQINITPSQIINQQNVSPTPTLNNTQQSISPKPSINQNQTNVTSESTLDTTQQDITSASNMNQNKPNIKFTPIRCDI</sequence>
<dbReference type="Proteomes" id="UP000324800">
    <property type="component" value="Unassembled WGS sequence"/>
</dbReference>
<accession>A0A5J4U4N1</accession>
<name>A0A5J4U4N1_9EUKA</name>
<dbReference type="AlphaFoldDB" id="A0A5J4U4N1"/>
<evidence type="ECO:0000313" key="3">
    <source>
        <dbReference type="Proteomes" id="UP000324800"/>
    </source>
</evidence>
<feature type="region of interest" description="Disordered" evidence="1">
    <location>
        <begin position="72"/>
        <end position="116"/>
    </location>
</feature>
<feature type="region of interest" description="Disordered" evidence="1">
    <location>
        <begin position="1"/>
        <end position="23"/>
    </location>
</feature>